<organism evidence="1 2">
    <name type="scientific">Gulosibacter faecalis</name>
    <dbReference type="NCBI Taxonomy" id="272240"/>
    <lineage>
        <taxon>Bacteria</taxon>
        <taxon>Bacillati</taxon>
        <taxon>Actinomycetota</taxon>
        <taxon>Actinomycetes</taxon>
        <taxon>Micrococcales</taxon>
        <taxon>Microbacteriaceae</taxon>
        <taxon>Gulosibacter</taxon>
    </lineage>
</organism>
<name>A0ABW5UV96_9MICO</name>
<reference evidence="2" key="1">
    <citation type="journal article" date="2019" name="Int. J. Syst. Evol. Microbiol.">
        <title>The Global Catalogue of Microorganisms (GCM) 10K type strain sequencing project: providing services to taxonomists for standard genome sequencing and annotation.</title>
        <authorList>
            <consortium name="The Broad Institute Genomics Platform"/>
            <consortium name="The Broad Institute Genome Sequencing Center for Infectious Disease"/>
            <person name="Wu L."/>
            <person name="Ma J."/>
        </authorList>
    </citation>
    <scope>NUCLEOTIDE SEQUENCE [LARGE SCALE GENOMIC DNA]</scope>
    <source>
        <strain evidence="2">TISTR 1514</strain>
    </source>
</reference>
<evidence type="ECO:0000313" key="1">
    <source>
        <dbReference type="EMBL" id="MFD2757606.1"/>
    </source>
</evidence>
<dbReference type="EMBL" id="JBHUNE010000003">
    <property type="protein sequence ID" value="MFD2757606.1"/>
    <property type="molecule type" value="Genomic_DNA"/>
</dbReference>
<comment type="caution">
    <text evidence="1">The sequence shown here is derived from an EMBL/GenBank/DDBJ whole genome shotgun (WGS) entry which is preliminary data.</text>
</comment>
<keyword evidence="2" id="KW-1185">Reference proteome</keyword>
<gene>
    <name evidence="1" type="ORF">ACFSW7_04330</name>
</gene>
<sequence length="217" mass="23889">MEDQLGVAACSLSELAASIDPERQITDQGDEVASIQRADELVRRAHERLVELVVAARAAGVSWQAIGDALGTSRQAAFQRFRTHTQEEKAMAEQTTDLMERTRNVFESLNADDYEAVRAHMTYATARTLNKKRVMGVWGDVVDATGRLESMDEFTVRTPDGVDAFDRFINRAFANGAIVQTTLRHEAGEWMGRVAYNGSGKITGLLIAPLGSNNLPF</sequence>
<protein>
    <submittedName>
        <fullName evidence="1">Uncharacterized protein</fullName>
    </submittedName>
</protein>
<dbReference type="Gene3D" id="3.10.450.590">
    <property type="match status" value="1"/>
</dbReference>
<proteinExistence type="predicted"/>
<accession>A0ABW5UV96</accession>
<dbReference type="Proteomes" id="UP001597492">
    <property type="component" value="Unassembled WGS sequence"/>
</dbReference>
<evidence type="ECO:0000313" key="2">
    <source>
        <dbReference type="Proteomes" id="UP001597492"/>
    </source>
</evidence>
<dbReference type="RefSeq" id="WP_019619857.1">
    <property type="nucleotide sequence ID" value="NZ_JBHUNE010000003.1"/>
</dbReference>